<dbReference type="CDD" id="cd06225">
    <property type="entry name" value="HAMP"/>
    <property type="match status" value="1"/>
</dbReference>
<evidence type="ECO:0000256" key="3">
    <source>
        <dbReference type="ARBA" id="ARBA00022500"/>
    </source>
</evidence>
<dbReference type="FunFam" id="1.10.287.950:FF:000001">
    <property type="entry name" value="Methyl-accepting chemotaxis sensory transducer"/>
    <property type="match status" value="1"/>
</dbReference>
<keyword evidence="4 10" id="KW-0812">Transmembrane</keyword>
<reference evidence="13" key="1">
    <citation type="submission" date="2021-03" db="EMBL/GenBank/DDBJ databases">
        <title>Plesiomonas shigelloides zfcc0051, isolated from zebrafish feces.</title>
        <authorList>
            <person name="Vanderhoek Z."/>
            <person name="Gaulke C."/>
        </authorList>
    </citation>
    <scope>NUCLEOTIDE SEQUENCE</scope>
    <source>
        <strain evidence="13">Zfcc0051</strain>
    </source>
</reference>
<evidence type="ECO:0000256" key="6">
    <source>
        <dbReference type="ARBA" id="ARBA00023136"/>
    </source>
</evidence>
<feature type="transmembrane region" description="Helical" evidence="10">
    <location>
        <begin position="276"/>
        <end position="299"/>
    </location>
</feature>
<evidence type="ECO:0000256" key="2">
    <source>
        <dbReference type="ARBA" id="ARBA00022475"/>
    </source>
</evidence>
<keyword evidence="3" id="KW-0145">Chemotaxis</keyword>
<keyword evidence="6 10" id="KW-0472">Membrane</keyword>
<sequence>MQLSLKQKLLGTSLLAVIAVATALTWVATNNLYNETRAQIRERLHSLADAASATVSLWQNDKLAVLDSAPTYLADPATQITHLKQAQQNGQFDHVYIGAADGRMISSHTDWDFSGYNPTQKSWYQETLQKNNLRISQPYKDSISGGLVITLSKPLYFNQQFFGILGADLTLEQIAKTISDMPVGEGAQALMITRDGTIIANRDSQLIMQPTTRISPQFTQTEIEQQLQHQDISQFDINGKSTLVYLKAVPGTDWLVGLQVEQDVVERSYLQTRMELLIVSAVFTLLAAVLIGGAVTYLFRDLNRVSAALSEIARGEGDLTVRIHPRTQDEIGQLATNFNLFVERLHKIILNLRDVADSLTAQADVAAASAEERTHRIHLQQDEVTMVATAVTEMAAATHEIAGNVDATSREAHNAVNLSDTGRQQVDQSQDSIRKLAQEVGMATDVIMELNQHADNISSIMLTIRAIAEQTNLLALNAAIEAARAGEQGRGFAVVADEVRMLSQRTHVSTEEIDTMIHNLQQATRRAVEIMAQSQTLAQTSVTDADSAAVSLNQIAEAINTISDMASQIASAAEEQNSVTQEITRNTESIKEASTDLAQEANDAARQAASLSELSLTLRQEVNRFIL</sequence>
<organism evidence="13 14">
    <name type="scientific">Plesiomonas shigelloides</name>
    <name type="common">Aeromonas shigelloides</name>
    <dbReference type="NCBI Taxonomy" id="703"/>
    <lineage>
        <taxon>Bacteria</taxon>
        <taxon>Pseudomonadati</taxon>
        <taxon>Pseudomonadota</taxon>
        <taxon>Gammaproteobacteria</taxon>
        <taxon>Enterobacterales</taxon>
        <taxon>Enterobacteriaceae</taxon>
        <taxon>Plesiomonas</taxon>
    </lineage>
</organism>
<keyword evidence="7 9" id="KW-0807">Transducer</keyword>
<evidence type="ECO:0000256" key="10">
    <source>
        <dbReference type="SAM" id="Phobius"/>
    </source>
</evidence>
<feature type="domain" description="HAMP" evidence="12">
    <location>
        <begin position="296"/>
        <end position="350"/>
    </location>
</feature>
<dbReference type="CDD" id="cd11386">
    <property type="entry name" value="MCP_signal"/>
    <property type="match status" value="1"/>
</dbReference>
<dbReference type="AlphaFoldDB" id="A0A8I2B3G0"/>
<dbReference type="GO" id="GO:0005886">
    <property type="term" value="C:plasma membrane"/>
    <property type="evidence" value="ECO:0007669"/>
    <property type="project" value="UniProtKB-SubCell"/>
</dbReference>
<dbReference type="Pfam" id="PF00015">
    <property type="entry name" value="MCPsignal"/>
    <property type="match status" value="1"/>
</dbReference>
<dbReference type="PROSITE" id="PS50885">
    <property type="entry name" value="HAMP"/>
    <property type="match status" value="1"/>
</dbReference>
<dbReference type="GO" id="GO:0006935">
    <property type="term" value="P:chemotaxis"/>
    <property type="evidence" value="ECO:0007669"/>
    <property type="project" value="UniProtKB-KW"/>
</dbReference>
<dbReference type="GeneID" id="69705869"/>
<evidence type="ECO:0000256" key="1">
    <source>
        <dbReference type="ARBA" id="ARBA00004429"/>
    </source>
</evidence>
<dbReference type="InterPro" id="IPR029151">
    <property type="entry name" value="Sensor-like_sf"/>
</dbReference>
<gene>
    <name evidence="13" type="ORF">J2R62_01465</name>
</gene>
<protein>
    <submittedName>
        <fullName evidence="13">Methyl-accepting chemotaxis protein</fullName>
    </submittedName>
</protein>
<dbReference type="Pfam" id="PF02743">
    <property type="entry name" value="dCache_1"/>
    <property type="match status" value="1"/>
</dbReference>
<dbReference type="SUPFAM" id="SSF103190">
    <property type="entry name" value="Sensory domain-like"/>
    <property type="match status" value="1"/>
</dbReference>
<evidence type="ECO:0000313" key="14">
    <source>
        <dbReference type="Proteomes" id="UP000664658"/>
    </source>
</evidence>
<dbReference type="InterPro" id="IPR004089">
    <property type="entry name" value="MCPsignal_dom"/>
</dbReference>
<evidence type="ECO:0000256" key="7">
    <source>
        <dbReference type="ARBA" id="ARBA00023224"/>
    </source>
</evidence>
<dbReference type="PROSITE" id="PS50111">
    <property type="entry name" value="CHEMOTAXIS_TRANSDUC_2"/>
    <property type="match status" value="1"/>
</dbReference>
<keyword evidence="5 10" id="KW-1133">Transmembrane helix</keyword>
<dbReference type="CDD" id="cd12912">
    <property type="entry name" value="PDC2_MCP_like"/>
    <property type="match status" value="1"/>
</dbReference>
<keyword evidence="2" id="KW-1003">Cell membrane</keyword>
<dbReference type="SMART" id="SM00304">
    <property type="entry name" value="HAMP"/>
    <property type="match status" value="2"/>
</dbReference>
<comment type="caution">
    <text evidence="13">The sequence shown here is derived from an EMBL/GenBank/DDBJ whole genome shotgun (WGS) entry which is preliminary data.</text>
</comment>
<feature type="domain" description="Methyl-accepting transducer" evidence="11">
    <location>
        <begin position="355"/>
        <end position="591"/>
    </location>
</feature>
<dbReference type="InterPro" id="IPR033479">
    <property type="entry name" value="dCache_1"/>
</dbReference>
<dbReference type="PANTHER" id="PTHR32089:SF117">
    <property type="entry name" value="METHYL ACCEPTING SENSORY TRANSDUCER WITH CACHE_1 SMALL MOLECULE BINDING DOMAIN"/>
    <property type="match status" value="1"/>
</dbReference>
<dbReference type="SUPFAM" id="SSF58104">
    <property type="entry name" value="Methyl-accepting chemotaxis protein (MCP) signaling domain"/>
    <property type="match status" value="1"/>
</dbReference>
<dbReference type="SMART" id="SM00283">
    <property type="entry name" value="MA"/>
    <property type="match status" value="1"/>
</dbReference>
<accession>A0A8I2B3G0</accession>
<dbReference type="RefSeq" id="WP_039046133.1">
    <property type="nucleotide sequence ID" value="NZ_CP050969.1"/>
</dbReference>
<comment type="subcellular location">
    <subcellularLocation>
        <location evidence="1">Cell inner membrane</location>
        <topology evidence="1">Multi-pass membrane protein</topology>
    </subcellularLocation>
</comment>
<dbReference type="CDD" id="cd12913">
    <property type="entry name" value="PDC1_MCP_like"/>
    <property type="match status" value="1"/>
</dbReference>
<dbReference type="Gene3D" id="3.30.450.20">
    <property type="entry name" value="PAS domain"/>
    <property type="match status" value="2"/>
</dbReference>
<evidence type="ECO:0000313" key="13">
    <source>
        <dbReference type="EMBL" id="MBO1106900.1"/>
    </source>
</evidence>
<evidence type="ECO:0000259" key="12">
    <source>
        <dbReference type="PROSITE" id="PS50885"/>
    </source>
</evidence>
<name>A0A8I2B3G0_PLESH</name>
<dbReference type="InterPro" id="IPR003660">
    <property type="entry name" value="HAMP_dom"/>
</dbReference>
<dbReference type="PANTHER" id="PTHR32089">
    <property type="entry name" value="METHYL-ACCEPTING CHEMOTAXIS PROTEIN MCPB"/>
    <property type="match status" value="1"/>
</dbReference>
<dbReference type="GO" id="GO:0007165">
    <property type="term" value="P:signal transduction"/>
    <property type="evidence" value="ECO:0007669"/>
    <property type="project" value="UniProtKB-KW"/>
</dbReference>
<evidence type="ECO:0000256" key="8">
    <source>
        <dbReference type="ARBA" id="ARBA00029447"/>
    </source>
</evidence>
<evidence type="ECO:0000256" key="9">
    <source>
        <dbReference type="PROSITE-ProRule" id="PRU00284"/>
    </source>
</evidence>
<evidence type="ECO:0000259" key="11">
    <source>
        <dbReference type="PROSITE" id="PS50111"/>
    </source>
</evidence>
<dbReference type="Pfam" id="PF00672">
    <property type="entry name" value="HAMP"/>
    <property type="match status" value="1"/>
</dbReference>
<dbReference type="Gene3D" id="1.10.287.950">
    <property type="entry name" value="Methyl-accepting chemotaxis protein"/>
    <property type="match status" value="1"/>
</dbReference>
<evidence type="ECO:0000256" key="4">
    <source>
        <dbReference type="ARBA" id="ARBA00022692"/>
    </source>
</evidence>
<evidence type="ECO:0000256" key="5">
    <source>
        <dbReference type="ARBA" id="ARBA00022989"/>
    </source>
</evidence>
<dbReference type="EMBL" id="JAFNAA010000001">
    <property type="protein sequence ID" value="MBO1106900.1"/>
    <property type="molecule type" value="Genomic_DNA"/>
</dbReference>
<dbReference type="Proteomes" id="UP000664658">
    <property type="component" value="Unassembled WGS sequence"/>
</dbReference>
<proteinExistence type="inferred from homology"/>
<comment type="similarity">
    <text evidence="8">Belongs to the methyl-accepting chemotaxis (MCP) protein family.</text>
</comment>